<evidence type="ECO:0000256" key="1">
    <source>
        <dbReference type="SAM" id="Phobius"/>
    </source>
</evidence>
<dbReference type="Proteomes" id="UP000037397">
    <property type="component" value="Unassembled WGS sequence"/>
</dbReference>
<accession>A0A0L6CED9</accession>
<evidence type="ECO:0000313" key="3">
    <source>
        <dbReference type="Proteomes" id="UP000037397"/>
    </source>
</evidence>
<protein>
    <submittedName>
        <fullName evidence="2">Uncharacterized protein</fullName>
    </submittedName>
</protein>
<reference evidence="3" key="1">
    <citation type="submission" date="2015-03" db="EMBL/GenBank/DDBJ databases">
        <title>Luteipulveratus halotolerans sp. nov., a novel actinobacterium (Dermacoccaceae) from Sarawak, Malaysia.</title>
        <authorList>
            <person name="Juboi H."/>
            <person name="Basik A."/>
            <person name="Shamsul S.S."/>
            <person name="Arnold P."/>
            <person name="Schmitt E.K."/>
            <person name="Sanglier J.-J."/>
            <person name="Yeo T."/>
        </authorList>
    </citation>
    <scope>NUCLEOTIDE SEQUENCE [LARGE SCALE GENOMIC DNA]</scope>
    <source>
        <strain evidence="3">C296001</strain>
    </source>
</reference>
<dbReference type="RefSeq" id="WP_197275233.1">
    <property type="nucleotide sequence ID" value="NZ_LAIR01000003.1"/>
</dbReference>
<organism evidence="2 3">
    <name type="scientific">Luteipulveratus halotolerans</name>
    <dbReference type="NCBI Taxonomy" id="1631356"/>
    <lineage>
        <taxon>Bacteria</taxon>
        <taxon>Bacillati</taxon>
        <taxon>Actinomycetota</taxon>
        <taxon>Actinomycetes</taxon>
        <taxon>Micrococcales</taxon>
        <taxon>Dermacoccaceae</taxon>
        <taxon>Luteipulveratus</taxon>
    </lineage>
</organism>
<name>A0A0L6CED9_9MICO</name>
<evidence type="ECO:0000313" key="2">
    <source>
        <dbReference type="EMBL" id="KNX35873.1"/>
    </source>
</evidence>
<keyword evidence="1" id="KW-1133">Transmembrane helix</keyword>
<gene>
    <name evidence="2" type="ORF">VV01_21625</name>
</gene>
<dbReference type="STRING" id="1631356.VV01_21625"/>
<keyword evidence="3" id="KW-1185">Reference proteome</keyword>
<keyword evidence="1" id="KW-0472">Membrane</keyword>
<keyword evidence="1" id="KW-0812">Transmembrane</keyword>
<feature type="transmembrane region" description="Helical" evidence="1">
    <location>
        <begin position="68"/>
        <end position="90"/>
    </location>
</feature>
<dbReference type="EMBL" id="LAIR01000003">
    <property type="protein sequence ID" value="KNX35873.1"/>
    <property type="molecule type" value="Genomic_DNA"/>
</dbReference>
<comment type="caution">
    <text evidence="2">The sequence shown here is derived from an EMBL/GenBank/DDBJ whole genome shotgun (WGS) entry which is preliminary data.</text>
</comment>
<feature type="transmembrane region" description="Helical" evidence="1">
    <location>
        <begin position="34"/>
        <end position="56"/>
    </location>
</feature>
<proteinExistence type="predicted"/>
<sequence length="115" mass="11211">MISSTTMDLVSLASEVCPKAPPGADQPVADITGYVIWGVRVLLGLGLLTGVGGVVAGRVFSMPHASKVAIIGIVVVLGAAIALLVLPGILDGVSGSGCVNVPGVNGTPAPSPTGK</sequence>
<dbReference type="AlphaFoldDB" id="A0A0L6CED9"/>